<evidence type="ECO:0000256" key="1">
    <source>
        <dbReference type="SAM" id="MobiDB-lite"/>
    </source>
</evidence>
<accession>A0A0M0JC47</accession>
<reference evidence="3" key="1">
    <citation type="journal article" date="2015" name="PLoS Genet.">
        <title>Genome Sequence and Transcriptome Analyses of Chrysochromulina tobin: Metabolic Tools for Enhanced Algal Fitness in the Prominent Order Prymnesiales (Haptophyceae).</title>
        <authorList>
            <person name="Hovde B.T."/>
            <person name="Deodato C.R."/>
            <person name="Hunsperger H.M."/>
            <person name="Ryken S.A."/>
            <person name="Yost W."/>
            <person name="Jha R.K."/>
            <person name="Patterson J."/>
            <person name="Monnat R.J. Jr."/>
            <person name="Barlow S.B."/>
            <person name="Starkenburg S.R."/>
            <person name="Cattolico R.A."/>
        </authorList>
    </citation>
    <scope>NUCLEOTIDE SEQUENCE</scope>
    <source>
        <strain evidence="3">CCMP291</strain>
    </source>
</reference>
<comment type="caution">
    <text evidence="2">The sequence shown here is derived from an EMBL/GenBank/DDBJ whole genome shotgun (WGS) entry which is preliminary data.</text>
</comment>
<proteinExistence type="predicted"/>
<evidence type="ECO:0000313" key="2">
    <source>
        <dbReference type="EMBL" id="KOO24149.1"/>
    </source>
</evidence>
<organism evidence="2 3">
    <name type="scientific">Chrysochromulina tobinii</name>
    <dbReference type="NCBI Taxonomy" id="1460289"/>
    <lineage>
        <taxon>Eukaryota</taxon>
        <taxon>Haptista</taxon>
        <taxon>Haptophyta</taxon>
        <taxon>Prymnesiophyceae</taxon>
        <taxon>Prymnesiales</taxon>
        <taxon>Chrysochromulinaceae</taxon>
        <taxon>Chrysochromulina</taxon>
    </lineage>
</organism>
<dbReference type="AlphaFoldDB" id="A0A0M0JC47"/>
<sequence length="66" mass="7153">METHFLLRRGDVISPDEMLGPSSPPRTFDSKNNSFNSGNSSFTSGTLKNAIVGPATVTSDDWYGML</sequence>
<keyword evidence="3" id="KW-1185">Reference proteome</keyword>
<evidence type="ECO:0000313" key="3">
    <source>
        <dbReference type="Proteomes" id="UP000037460"/>
    </source>
</evidence>
<dbReference type="Proteomes" id="UP000037460">
    <property type="component" value="Unassembled WGS sequence"/>
</dbReference>
<name>A0A0M0JC47_9EUKA</name>
<protein>
    <submittedName>
        <fullName evidence="2">Uncharacterized protein</fullName>
    </submittedName>
</protein>
<gene>
    <name evidence="2" type="ORF">Ctob_005127</name>
</gene>
<feature type="region of interest" description="Disordered" evidence="1">
    <location>
        <begin position="12"/>
        <end position="35"/>
    </location>
</feature>
<dbReference type="EMBL" id="JWZX01003120">
    <property type="protein sequence ID" value="KOO24149.1"/>
    <property type="molecule type" value="Genomic_DNA"/>
</dbReference>